<evidence type="ECO:0000313" key="2">
    <source>
        <dbReference type="EMBL" id="VFU11028.1"/>
    </source>
</evidence>
<evidence type="ECO:0000256" key="1">
    <source>
        <dbReference type="SAM" id="MobiDB-lite"/>
    </source>
</evidence>
<feature type="region of interest" description="Disordered" evidence="1">
    <location>
        <begin position="181"/>
        <end position="228"/>
    </location>
</feature>
<dbReference type="KEGG" id="mtun:MTUNDRAET4_4147"/>
<name>A0A4U8Z616_METTU</name>
<dbReference type="AlphaFoldDB" id="A0A4U8Z616"/>
<protein>
    <submittedName>
        <fullName evidence="2">Uncharacterized protein</fullName>
    </submittedName>
</protein>
<accession>A0A4U8Z616</accession>
<gene>
    <name evidence="2" type="ORF">MTUNDRAET4_4147</name>
</gene>
<sequence length="228" mass="25181">MPSGNAPWRAPKTAYVLCGDKEFADFAPEKAMSPEERQLLTGLFDRIQSAGANPRDKEAEAFIEDAVKALPYAPYLLTQTTIVQDQALRAANDRLQQLEAQVRDLEQRAAQPQQGGGSFLGGLGSLFGGGNPQPSPPPQQPRAPFAGLGPAAAAGRLAAAATTAARRRTVGRAARRTDGWRLWRRRPHGRPNGWSRRRLPQGSARSRGWRRRRCSSRRFNQRLVRRPQ</sequence>
<dbReference type="EMBL" id="LR536450">
    <property type="protein sequence ID" value="VFU11028.1"/>
    <property type="molecule type" value="Genomic_DNA"/>
</dbReference>
<feature type="compositionally biased region" description="Basic residues" evidence="1">
    <location>
        <begin position="207"/>
        <end position="228"/>
    </location>
</feature>
<proteinExistence type="predicted"/>
<feature type="region of interest" description="Disordered" evidence="1">
    <location>
        <begin position="106"/>
        <end position="148"/>
    </location>
</feature>
<evidence type="ECO:0000313" key="3">
    <source>
        <dbReference type="Proteomes" id="UP000294360"/>
    </source>
</evidence>
<reference evidence="2 3" key="1">
    <citation type="submission" date="2019-03" db="EMBL/GenBank/DDBJ databases">
        <authorList>
            <person name="Kox A.R. M."/>
        </authorList>
    </citation>
    <scope>NUCLEOTIDE SEQUENCE [LARGE SCALE GENOMIC DNA]</scope>
    <source>
        <strain evidence="2">MTUNDRAET4 annotated genome</strain>
    </source>
</reference>
<dbReference type="Pfam" id="PF09849">
    <property type="entry name" value="DUF2076"/>
    <property type="match status" value="1"/>
</dbReference>
<dbReference type="Proteomes" id="UP000294360">
    <property type="component" value="Chromosome"/>
</dbReference>
<organism evidence="2 3">
    <name type="scientific">Methylocella tundrae</name>
    <dbReference type="NCBI Taxonomy" id="227605"/>
    <lineage>
        <taxon>Bacteria</taxon>
        <taxon>Pseudomonadati</taxon>
        <taxon>Pseudomonadota</taxon>
        <taxon>Alphaproteobacteria</taxon>
        <taxon>Hyphomicrobiales</taxon>
        <taxon>Beijerinckiaceae</taxon>
        <taxon>Methylocella</taxon>
    </lineage>
</organism>
<dbReference type="InterPro" id="IPR018648">
    <property type="entry name" value="DUF2076"/>
</dbReference>
<feature type="compositionally biased region" description="Gly residues" evidence="1">
    <location>
        <begin position="114"/>
        <end position="131"/>
    </location>
</feature>
<feature type="compositionally biased region" description="Basic residues" evidence="1">
    <location>
        <begin position="182"/>
        <end position="199"/>
    </location>
</feature>